<dbReference type="EMBL" id="CP062941">
    <property type="protein sequence ID" value="QOL52005.1"/>
    <property type="molecule type" value="Genomic_DNA"/>
</dbReference>
<dbReference type="PANTHER" id="PTHR28620">
    <property type="entry name" value="CENTROMERE PROTEIN V"/>
    <property type="match status" value="1"/>
</dbReference>
<dbReference type="InterPro" id="IPR052355">
    <property type="entry name" value="CENP-V-like"/>
</dbReference>
<evidence type="ECO:0000313" key="6">
    <source>
        <dbReference type="Proteomes" id="UP000593875"/>
    </source>
</evidence>
<name>A0A7L9UCV7_9BURK</name>
<dbReference type="Pfam" id="PF04828">
    <property type="entry name" value="GFA"/>
    <property type="match status" value="1"/>
</dbReference>
<protein>
    <submittedName>
        <fullName evidence="5">GFA family protein</fullName>
    </submittedName>
</protein>
<keyword evidence="2" id="KW-0479">Metal-binding</keyword>
<dbReference type="PANTHER" id="PTHR28620:SF1">
    <property type="entry name" value="CENP-V_GFA DOMAIN-CONTAINING PROTEIN"/>
    <property type="match status" value="1"/>
</dbReference>
<dbReference type="GO" id="GO:0016846">
    <property type="term" value="F:carbon-sulfur lyase activity"/>
    <property type="evidence" value="ECO:0007669"/>
    <property type="project" value="InterPro"/>
</dbReference>
<reference evidence="5 6" key="1">
    <citation type="submission" date="2020-10" db="EMBL/GenBank/DDBJ databases">
        <title>Genome sequencing of Massilia sp. LPB0304.</title>
        <authorList>
            <person name="Kim J."/>
        </authorList>
    </citation>
    <scope>NUCLEOTIDE SEQUENCE [LARGE SCALE GENOMIC DNA]</scope>
    <source>
        <strain evidence="5 6">LPB0304</strain>
    </source>
</reference>
<dbReference type="SUPFAM" id="SSF51316">
    <property type="entry name" value="Mss4-like"/>
    <property type="match status" value="1"/>
</dbReference>
<sequence length="132" mass="14641">MKTVHGSCHCGAVRYEADLDIKAGTIKCNCSICTKMRFWGVQVPSAAFRLLAGADALSEYRFHLKRDGHCFCRHCGINVFSTGHSPRLGAFHAVTVASLDDVPVEELLAAPVRYVDGRNDEWESPPKEIRHL</sequence>
<dbReference type="AlphaFoldDB" id="A0A7L9UCV7"/>
<dbReference type="KEGG" id="mlir:LPB04_11955"/>
<keyword evidence="3" id="KW-0862">Zinc</keyword>
<feature type="domain" description="CENP-V/GFA" evidence="4">
    <location>
        <begin position="4"/>
        <end position="123"/>
    </location>
</feature>
<evidence type="ECO:0000256" key="3">
    <source>
        <dbReference type="ARBA" id="ARBA00022833"/>
    </source>
</evidence>
<comment type="similarity">
    <text evidence="1">Belongs to the Gfa family.</text>
</comment>
<evidence type="ECO:0000259" key="4">
    <source>
        <dbReference type="PROSITE" id="PS51891"/>
    </source>
</evidence>
<dbReference type="GO" id="GO:0046872">
    <property type="term" value="F:metal ion binding"/>
    <property type="evidence" value="ECO:0007669"/>
    <property type="project" value="UniProtKB-KW"/>
</dbReference>
<proteinExistence type="inferred from homology"/>
<gene>
    <name evidence="5" type="ORF">LPB04_11955</name>
</gene>
<evidence type="ECO:0000256" key="2">
    <source>
        <dbReference type="ARBA" id="ARBA00022723"/>
    </source>
</evidence>
<dbReference type="PROSITE" id="PS51891">
    <property type="entry name" value="CENP_V_GFA"/>
    <property type="match status" value="1"/>
</dbReference>
<evidence type="ECO:0000256" key="1">
    <source>
        <dbReference type="ARBA" id="ARBA00005495"/>
    </source>
</evidence>
<dbReference type="InterPro" id="IPR011057">
    <property type="entry name" value="Mss4-like_sf"/>
</dbReference>
<evidence type="ECO:0000313" key="5">
    <source>
        <dbReference type="EMBL" id="QOL52005.1"/>
    </source>
</evidence>
<accession>A0A7L9UCV7</accession>
<dbReference type="Gene3D" id="2.170.150.70">
    <property type="match status" value="1"/>
</dbReference>
<organism evidence="5 6">
    <name type="scientific">Massilia litorea</name>
    <dbReference type="NCBI Taxonomy" id="2769491"/>
    <lineage>
        <taxon>Bacteria</taxon>
        <taxon>Pseudomonadati</taxon>
        <taxon>Pseudomonadota</taxon>
        <taxon>Betaproteobacteria</taxon>
        <taxon>Burkholderiales</taxon>
        <taxon>Oxalobacteraceae</taxon>
        <taxon>Telluria group</taxon>
        <taxon>Massilia</taxon>
    </lineage>
</organism>
<dbReference type="InterPro" id="IPR006913">
    <property type="entry name" value="CENP-V/GFA"/>
</dbReference>
<dbReference type="Proteomes" id="UP000593875">
    <property type="component" value="Chromosome"/>
</dbReference>
<keyword evidence="6" id="KW-1185">Reference proteome</keyword>